<evidence type="ECO:0000259" key="2">
    <source>
        <dbReference type="Pfam" id="PF09967"/>
    </source>
</evidence>
<evidence type="ECO:0000313" key="4">
    <source>
        <dbReference type="EMBL" id="CAB5002390.1"/>
    </source>
</evidence>
<proteinExistence type="predicted"/>
<feature type="region of interest" description="Disordered" evidence="1">
    <location>
        <begin position="248"/>
        <end position="280"/>
    </location>
</feature>
<gene>
    <name evidence="4" type="ORF">UFOPK3914_02221</name>
</gene>
<reference evidence="4" key="1">
    <citation type="submission" date="2020-05" db="EMBL/GenBank/DDBJ databases">
        <authorList>
            <person name="Chiriac C."/>
            <person name="Salcher M."/>
            <person name="Ghai R."/>
            <person name="Kavagutti S V."/>
        </authorList>
    </citation>
    <scope>NUCLEOTIDE SEQUENCE</scope>
</reference>
<accession>A0A6J7PA04</accession>
<dbReference type="PANTHER" id="PTHR38730">
    <property type="entry name" value="SLL7028 PROTEIN"/>
    <property type="match status" value="1"/>
</dbReference>
<dbReference type="InterPro" id="IPR018698">
    <property type="entry name" value="VWA-like_dom"/>
</dbReference>
<organism evidence="4">
    <name type="scientific">freshwater metagenome</name>
    <dbReference type="NCBI Taxonomy" id="449393"/>
    <lineage>
        <taxon>unclassified sequences</taxon>
        <taxon>metagenomes</taxon>
        <taxon>ecological metagenomes</taxon>
    </lineage>
</organism>
<feature type="domain" description="Putative metallopeptidase" evidence="3">
    <location>
        <begin position="24"/>
        <end position="267"/>
    </location>
</feature>
<dbReference type="CDD" id="cd00198">
    <property type="entry name" value="vWFA"/>
    <property type="match status" value="1"/>
</dbReference>
<dbReference type="Pfam" id="PF09967">
    <property type="entry name" value="DUF2201"/>
    <property type="match status" value="1"/>
</dbReference>
<dbReference type="Gene3D" id="3.40.50.410">
    <property type="entry name" value="von Willebrand factor, type A domain"/>
    <property type="match status" value="1"/>
</dbReference>
<feature type="compositionally biased region" description="Basic and acidic residues" evidence="1">
    <location>
        <begin position="261"/>
        <end position="273"/>
    </location>
</feature>
<dbReference type="PANTHER" id="PTHR38730:SF1">
    <property type="entry name" value="SLL7028 PROTEIN"/>
    <property type="match status" value="1"/>
</dbReference>
<dbReference type="AlphaFoldDB" id="A0A6J7PA04"/>
<dbReference type="Pfam" id="PF13203">
    <property type="entry name" value="DUF2201_N"/>
    <property type="match status" value="1"/>
</dbReference>
<dbReference type="SUPFAM" id="SSF53300">
    <property type="entry name" value="vWA-like"/>
    <property type="match status" value="1"/>
</dbReference>
<evidence type="ECO:0000259" key="3">
    <source>
        <dbReference type="Pfam" id="PF13203"/>
    </source>
</evidence>
<dbReference type="EMBL" id="CAFBOG010000335">
    <property type="protein sequence ID" value="CAB5002390.1"/>
    <property type="molecule type" value="Genomic_DNA"/>
</dbReference>
<dbReference type="InterPro" id="IPR025154">
    <property type="entry name" value="Put_metallopeptidase_dom"/>
</dbReference>
<name>A0A6J7PA04_9ZZZZ</name>
<sequence>MTATNISATRIPPLSGADAEFFSAARLRAARLQPYLASAVFSLVPVAQPGYGTFGVDRWWRVYLDMDRAREWGIAATAAVILHEAHHVVRDHHARADRISVEANHAHLWNLAGDAAINDDLLDDGLALPSPVLPKHLGLQTGLLEETYFRHLLEQEEQDQAQKSCGSGSGGTPLESEIDQEPDAADPAGPQGIDQVEAQAIRRAVAHDVVAAQGTGQNVSPGLVLWAQDLLNPQVPWQSLLRSALGSSARAITSKPQPDWARPDRRSDSRPEFPRPGSRHVRPQVAVVIDTSYSMSRPLLNAAVTEINALLQRFGVSELIVVVCDAAATPPQRVRRIGELALSGGGGTDLRVGIAAAADCRPSPQIIVVLTDGFTPWPQEAPARTKLIAIIIGNHAPLPEGTGITSLRIKEPR</sequence>
<feature type="domain" description="VWA-like" evidence="2">
    <location>
        <begin position="285"/>
        <end position="394"/>
    </location>
</feature>
<dbReference type="InterPro" id="IPR036465">
    <property type="entry name" value="vWFA_dom_sf"/>
</dbReference>
<evidence type="ECO:0000256" key="1">
    <source>
        <dbReference type="SAM" id="MobiDB-lite"/>
    </source>
</evidence>
<protein>
    <submittedName>
        <fullName evidence="4">Unannotated protein</fullName>
    </submittedName>
</protein>
<feature type="region of interest" description="Disordered" evidence="1">
    <location>
        <begin position="159"/>
        <end position="191"/>
    </location>
</feature>